<sequence>MNSSYDTAEAVGCPIRKSSDQSLLAAPQGLTQPVTSFIASQCQGIHQMPFRHLITLNHTQGAGDRCQGS</sequence>
<proteinExistence type="predicted"/>
<accession>A0A382IXL2</accession>
<dbReference type="EMBL" id="UINC01069908">
    <property type="protein sequence ID" value="SVC03653.1"/>
    <property type="molecule type" value="Genomic_DNA"/>
</dbReference>
<reference evidence="1" key="1">
    <citation type="submission" date="2018-05" db="EMBL/GenBank/DDBJ databases">
        <authorList>
            <person name="Lanie J.A."/>
            <person name="Ng W.-L."/>
            <person name="Kazmierczak K.M."/>
            <person name="Andrzejewski T.M."/>
            <person name="Davidsen T.M."/>
            <person name="Wayne K.J."/>
            <person name="Tettelin H."/>
            <person name="Glass J.I."/>
            <person name="Rusch D."/>
            <person name="Podicherti R."/>
            <person name="Tsui H.-C.T."/>
            <person name="Winkler M.E."/>
        </authorList>
    </citation>
    <scope>NUCLEOTIDE SEQUENCE</scope>
</reference>
<protein>
    <submittedName>
        <fullName evidence="1">Uncharacterized protein</fullName>
    </submittedName>
</protein>
<organism evidence="1">
    <name type="scientific">marine metagenome</name>
    <dbReference type="NCBI Taxonomy" id="408172"/>
    <lineage>
        <taxon>unclassified sequences</taxon>
        <taxon>metagenomes</taxon>
        <taxon>ecological metagenomes</taxon>
    </lineage>
</organism>
<dbReference type="AlphaFoldDB" id="A0A382IXL2"/>
<name>A0A382IXL2_9ZZZZ</name>
<evidence type="ECO:0000313" key="1">
    <source>
        <dbReference type="EMBL" id="SVC03653.1"/>
    </source>
</evidence>
<gene>
    <name evidence="1" type="ORF">METZ01_LOCUS256507</name>
</gene>